<dbReference type="InterPro" id="IPR010982">
    <property type="entry name" value="Lambda_DNA-bd_dom_sf"/>
</dbReference>
<reference evidence="3" key="2">
    <citation type="submission" date="2021-04" db="EMBL/GenBank/DDBJ databases">
        <authorList>
            <person name="Gilroy R."/>
        </authorList>
    </citation>
    <scope>NUCLEOTIDE SEQUENCE</scope>
    <source>
        <strain evidence="3">CHK33-7979</strain>
    </source>
</reference>
<organism evidence="3 4">
    <name type="scientific">Candidatus Intestinimonas merdavium</name>
    <dbReference type="NCBI Taxonomy" id="2838622"/>
    <lineage>
        <taxon>Bacteria</taxon>
        <taxon>Bacillati</taxon>
        <taxon>Bacillota</taxon>
        <taxon>Clostridia</taxon>
        <taxon>Eubacteriales</taxon>
        <taxon>Intestinimonas</taxon>
    </lineage>
</organism>
<feature type="domain" description="HTH cro/C1-type" evidence="2">
    <location>
        <begin position="9"/>
        <end position="63"/>
    </location>
</feature>
<dbReference type="Gene3D" id="1.10.260.40">
    <property type="entry name" value="lambda repressor-like DNA-binding domains"/>
    <property type="match status" value="1"/>
</dbReference>
<dbReference type="PROSITE" id="PS50943">
    <property type="entry name" value="HTH_CROC1"/>
    <property type="match status" value="1"/>
</dbReference>
<evidence type="ECO:0000259" key="2">
    <source>
        <dbReference type="PROSITE" id="PS50943"/>
    </source>
</evidence>
<dbReference type="SUPFAM" id="SSF47413">
    <property type="entry name" value="lambda repressor-like DNA-binding domains"/>
    <property type="match status" value="1"/>
</dbReference>
<dbReference type="InterPro" id="IPR011990">
    <property type="entry name" value="TPR-like_helical_dom_sf"/>
</dbReference>
<reference evidence="3" key="1">
    <citation type="journal article" date="2021" name="PeerJ">
        <title>Extensive microbial diversity within the chicken gut microbiome revealed by metagenomics and culture.</title>
        <authorList>
            <person name="Gilroy R."/>
            <person name="Ravi A."/>
            <person name="Getino M."/>
            <person name="Pursley I."/>
            <person name="Horton D.L."/>
            <person name="Alikhan N.F."/>
            <person name="Baker D."/>
            <person name="Gharbi K."/>
            <person name="Hall N."/>
            <person name="Watson M."/>
            <person name="Adriaenssens E.M."/>
            <person name="Foster-Nyarko E."/>
            <person name="Jarju S."/>
            <person name="Secka A."/>
            <person name="Antonio M."/>
            <person name="Oren A."/>
            <person name="Chaudhuri R.R."/>
            <person name="La Ragione R."/>
            <person name="Hildebrand F."/>
            <person name="Pallen M.J."/>
        </authorList>
    </citation>
    <scope>NUCLEOTIDE SEQUENCE</scope>
    <source>
        <strain evidence="3">CHK33-7979</strain>
    </source>
</reference>
<dbReference type="CDD" id="cd00093">
    <property type="entry name" value="HTH_XRE"/>
    <property type="match status" value="1"/>
</dbReference>
<dbReference type="Proteomes" id="UP000886824">
    <property type="component" value="Unassembled WGS sequence"/>
</dbReference>
<sequence length="358" mass="40375">MKLSLPANISKLRKEHSMTQEQLAEALGVTFAAVSKWERGVATPELNLIGEMADLFEVSIDALIGYEFRNNDRENVVARLKRSVHSRNNEDDFYDIEKALQRYPNCFDVSYYSARIYRVRGLTQKKAAYSKKALTLYNRACMLIKQNTDSEISDISIRKEMAEIHLALGEYDKGVELLKQNNPCRLNHPLIGQTLASSCNDPEGALPYLSMALLDLTVAHMEIAVGYINVFYKTKDYSNALALVDWALAFYPGLRNPEKHGYLDKSEAVLWAVRAGIQLSLCMKEDAMNSLRQAKNIALRFDEAPNYSASSVRFVSCQTSATAFDDLGDTAMIGVENLITSDERSELLDLWRNVNNEE</sequence>
<comment type="caution">
    <text evidence="3">The sequence shown here is derived from an EMBL/GenBank/DDBJ whole genome shotgun (WGS) entry which is preliminary data.</text>
</comment>
<dbReference type="SUPFAM" id="SSF48452">
    <property type="entry name" value="TPR-like"/>
    <property type="match status" value="1"/>
</dbReference>
<dbReference type="InterPro" id="IPR001387">
    <property type="entry name" value="Cro/C1-type_HTH"/>
</dbReference>
<dbReference type="AlphaFoldDB" id="A0A9D1Z3R9"/>
<evidence type="ECO:0000256" key="1">
    <source>
        <dbReference type="ARBA" id="ARBA00023125"/>
    </source>
</evidence>
<protein>
    <submittedName>
        <fullName evidence="3">Helix-turn-helix domain-containing protein</fullName>
    </submittedName>
</protein>
<dbReference type="Gene3D" id="1.25.40.10">
    <property type="entry name" value="Tetratricopeptide repeat domain"/>
    <property type="match status" value="1"/>
</dbReference>
<dbReference type="PANTHER" id="PTHR46558">
    <property type="entry name" value="TRACRIPTIONAL REGULATORY PROTEIN-RELATED-RELATED"/>
    <property type="match status" value="1"/>
</dbReference>
<dbReference type="Pfam" id="PF01381">
    <property type="entry name" value="HTH_3"/>
    <property type="match status" value="1"/>
</dbReference>
<evidence type="ECO:0000313" key="3">
    <source>
        <dbReference type="EMBL" id="HIY73413.1"/>
    </source>
</evidence>
<dbReference type="EMBL" id="DXCX01000055">
    <property type="protein sequence ID" value="HIY73413.1"/>
    <property type="molecule type" value="Genomic_DNA"/>
</dbReference>
<proteinExistence type="predicted"/>
<gene>
    <name evidence="3" type="ORF">H9826_05495</name>
</gene>
<name>A0A9D1Z3R9_9FIRM</name>
<evidence type="ECO:0000313" key="4">
    <source>
        <dbReference type="Proteomes" id="UP000886824"/>
    </source>
</evidence>
<keyword evidence="1" id="KW-0238">DNA-binding</keyword>
<dbReference type="GO" id="GO:0003677">
    <property type="term" value="F:DNA binding"/>
    <property type="evidence" value="ECO:0007669"/>
    <property type="project" value="UniProtKB-KW"/>
</dbReference>
<accession>A0A9D1Z3R9</accession>
<dbReference type="PANTHER" id="PTHR46558:SF11">
    <property type="entry name" value="HTH-TYPE TRANSCRIPTIONAL REGULATOR XRE"/>
    <property type="match status" value="1"/>
</dbReference>
<dbReference type="SMART" id="SM00530">
    <property type="entry name" value="HTH_XRE"/>
    <property type="match status" value="1"/>
</dbReference>